<dbReference type="Proteomes" id="UP000501237">
    <property type="component" value="Chromosome"/>
</dbReference>
<gene>
    <name evidence="8" type="ORF">PtoMrB4_43220</name>
</gene>
<evidence type="ECO:0000256" key="3">
    <source>
        <dbReference type="ARBA" id="ARBA00022452"/>
    </source>
</evidence>
<name>A0A679GL67_9GAMM</name>
<evidence type="ECO:0000256" key="6">
    <source>
        <dbReference type="ARBA" id="ARBA00023136"/>
    </source>
</evidence>
<protein>
    <submittedName>
        <fullName evidence="8">Putative outer membrane protein</fullName>
    </submittedName>
</protein>
<dbReference type="PANTHER" id="PTHR35093">
    <property type="entry name" value="OUTER MEMBRANE PROTEIN NMB0088-RELATED"/>
    <property type="match status" value="1"/>
</dbReference>
<keyword evidence="3" id="KW-1134">Transmembrane beta strand</keyword>
<evidence type="ECO:0000256" key="7">
    <source>
        <dbReference type="ARBA" id="ARBA00023237"/>
    </source>
</evidence>
<keyword evidence="6" id="KW-0472">Membrane</keyword>
<dbReference type="PANTHER" id="PTHR35093:SF8">
    <property type="entry name" value="OUTER MEMBRANE PROTEIN NMB0088-RELATED"/>
    <property type="match status" value="1"/>
</dbReference>
<proteinExistence type="inferred from homology"/>
<accession>A0A679GL67</accession>
<dbReference type="EMBL" id="AP022642">
    <property type="protein sequence ID" value="BCA30345.1"/>
    <property type="molecule type" value="Genomic_DNA"/>
</dbReference>
<evidence type="ECO:0000256" key="5">
    <source>
        <dbReference type="ARBA" id="ARBA00022729"/>
    </source>
</evidence>
<evidence type="ECO:0000313" key="9">
    <source>
        <dbReference type="Proteomes" id="UP000501237"/>
    </source>
</evidence>
<dbReference type="GO" id="GO:0009279">
    <property type="term" value="C:cell outer membrane"/>
    <property type="evidence" value="ECO:0007669"/>
    <property type="project" value="UniProtKB-SubCell"/>
</dbReference>
<dbReference type="SUPFAM" id="SSF56935">
    <property type="entry name" value="Porins"/>
    <property type="match status" value="1"/>
</dbReference>
<sequence length="566" mass="60858">MTTTRPAGWLTAFCGGSLVLAFHVPALASGYHFGSQSVSAQGTAHANGAEAADPSVIFYNPAGLARLKGTQMTTGMSILIPRGEYEDKGSTDVFGNPTGSGDGDAGSYLPDAAAAPNFYFSRQINDQVTVGLGIFVPYGAKLDYEEDWSGRYGIQSASLETVNFNPSIAYRFNEHHSIGFGVSAQYIKSVQRGAADVKGASRQLAGQFVAANQQVTELAASPLGQATIPLLYGVSVPEEITRCNGQSGDAFVDCVASNFADNVQGDGYFRAKGDDWGFGWNIGYLWEPTESTRFGIAYRSHIKHTLKGESKWSFADVQGAVPSPTADLSGGIDLGVITLPPKDQLELVLDPANWVNPGDFAATRLHPNSKASTSIDTPESLSINAFHQLNDKVALMADVTWTRHSRLGTIGVGLDQVAGYPYFNGVTEGDLNVRQDWNDTYKISLGMNYQYSDDLLLRTGVAYDKSPVSGASTRHPGFPDADRYWLSFGANYQLFKDTSVDLAYSFVQFDTGKMDYTDNCSPAGWVPGSGGLYVDSGQRCTGNGGNYKGEYKTQIHFIGLALNHTF</sequence>
<evidence type="ECO:0000256" key="1">
    <source>
        <dbReference type="ARBA" id="ARBA00004571"/>
    </source>
</evidence>
<keyword evidence="7" id="KW-0998">Cell outer membrane</keyword>
<dbReference type="GeneID" id="57399540"/>
<dbReference type="KEGG" id="poj:PtoMrB4_43220"/>
<dbReference type="InterPro" id="IPR005017">
    <property type="entry name" value="OMPP1/FadL/TodX"/>
</dbReference>
<reference evidence="8 9" key="1">
    <citation type="journal article" date="2020" name="Microbiol. Resour. Announc.">
        <title>Complete genome sequence of Pseudomonas otitidis strain MrB4, isolated from Lake Biwa in Japan.</title>
        <authorList>
            <person name="Miyazaki K."/>
            <person name="Hase E."/>
            <person name="Maruya T."/>
        </authorList>
    </citation>
    <scope>NUCLEOTIDE SEQUENCE [LARGE SCALE GENOMIC DNA]</scope>
    <source>
        <strain evidence="8 9">MrB4</strain>
    </source>
</reference>
<organism evidence="8 9">
    <name type="scientific">Metapseudomonas otitidis</name>
    <dbReference type="NCBI Taxonomy" id="319939"/>
    <lineage>
        <taxon>Bacteria</taxon>
        <taxon>Pseudomonadati</taxon>
        <taxon>Pseudomonadota</taxon>
        <taxon>Gammaproteobacteria</taxon>
        <taxon>Pseudomonadales</taxon>
        <taxon>Pseudomonadaceae</taxon>
        <taxon>Metapseudomonas</taxon>
    </lineage>
</organism>
<dbReference type="GO" id="GO:0015483">
    <property type="term" value="F:long-chain fatty acid transporting porin activity"/>
    <property type="evidence" value="ECO:0007669"/>
    <property type="project" value="TreeGrafter"/>
</dbReference>
<dbReference type="AlphaFoldDB" id="A0A679GL67"/>
<evidence type="ECO:0000256" key="4">
    <source>
        <dbReference type="ARBA" id="ARBA00022692"/>
    </source>
</evidence>
<keyword evidence="4" id="KW-0812">Transmembrane</keyword>
<comment type="subcellular location">
    <subcellularLocation>
        <location evidence="1">Cell outer membrane</location>
        <topology evidence="1">Multi-pass membrane protein</topology>
    </subcellularLocation>
</comment>
<evidence type="ECO:0000256" key="2">
    <source>
        <dbReference type="ARBA" id="ARBA00008163"/>
    </source>
</evidence>
<dbReference type="Pfam" id="PF03349">
    <property type="entry name" value="Toluene_X"/>
    <property type="match status" value="1"/>
</dbReference>
<keyword evidence="5" id="KW-0732">Signal</keyword>
<dbReference type="RefSeq" id="WP_172434444.1">
    <property type="nucleotide sequence ID" value="NZ_AP022642.1"/>
</dbReference>
<evidence type="ECO:0000313" key="8">
    <source>
        <dbReference type="EMBL" id="BCA30345.1"/>
    </source>
</evidence>
<dbReference type="Gene3D" id="2.40.160.60">
    <property type="entry name" value="Outer membrane protein transport protein (OMPP1/FadL/TodX)"/>
    <property type="match status" value="1"/>
</dbReference>
<comment type="similarity">
    <text evidence="2">Belongs to the OmpP1/FadL family.</text>
</comment>